<reference evidence="2 3" key="1">
    <citation type="submission" date="2020-08" db="EMBL/GenBank/DDBJ databases">
        <title>Novel species isolated from subtropical streams in China.</title>
        <authorList>
            <person name="Lu H."/>
        </authorList>
    </citation>
    <scope>NUCLEOTIDE SEQUENCE [LARGE SCALE GENOMIC DNA]</scope>
    <source>
        <strain evidence="2 3">KCTC 52442</strain>
    </source>
</reference>
<protein>
    <submittedName>
        <fullName evidence="2">Histidine phosphatase family protein</fullName>
    </submittedName>
</protein>
<evidence type="ECO:0000313" key="3">
    <source>
        <dbReference type="Proteomes" id="UP000643610"/>
    </source>
</evidence>
<keyword evidence="3" id="KW-1185">Reference proteome</keyword>
<dbReference type="Gene3D" id="3.40.50.1240">
    <property type="entry name" value="Phosphoglycerate mutase-like"/>
    <property type="match status" value="1"/>
</dbReference>
<dbReference type="InterPro" id="IPR013078">
    <property type="entry name" value="His_Pase_superF_clade-1"/>
</dbReference>
<evidence type="ECO:0000256" key="1">
    <source>
        <dbReference type="ARBA" id="ARBA00022801"/>
    </source>
</evidence>
<dbReference type="PANTHER" id="PTHR20935:SF0">
    <property type="entry name" value="SERINE_THREONINE-PROTEIN PHOSPHATASE PGAM5, MITOCHONDRIAL"/>
    <property type="match status" value="1"/>
</dbReference>
<dbReference type="CDD" id="cd07067">
    <property type="entry name" value="HP_PGM_like"/>
    <property type="match status" value="1"/>
</dbReference>
<dbReference type="Proteomes" id="UP000643610">
    <property type="component" value="Unassembled WGS sequence"/>
</dbReference>
<gene>
    <name evidence="2" type="ORF">H8K33_17560</name>
</gene>
<dbReference type="EMBL" id="JACOFU010000009">
    <property type="protein sequence ID" value="MBC3833322.1"/>
    <property type="molecule type" value="Genomic_DNA"/>
</dbReference>
<comment type="caution">
    <text evidence="2">The sequence shown here is derived from an EMBL/GenBank/DDBJ whole genome shotgun (WGS) entry which is preliminary data.</text>
</comment>
<proteinExistence type="predicted"/>
<dbReference type="InterPro" id="IPR029033">
    <property type="entry name" value="His_PPase_superfam"/>
</dbReference>
<dbReference type="PANTHER" id="PTHR20935">
    <property type="entry name" value="PHOSPHOGLYCERATE MUTASE-RELATED"/>
    <property type="match status" value="1"/>
</dbReference>
<organism evidence="2 3">
    <name type="scientific">Undibacterium amnicola</name>
    <dbReference type="NCBI Taxonomy" id="1834038"/>
    <lineage>
        <taxon>Bacteria</taxon>
        <taxon>Pseudomonadati</taxon>
        <taxon>Pseudomonadota</taxon>
        <taxon>Betaproteobacteria</taxon>
        <taxon>Burkholderiales</taxon>
        <taxon>Oxalobacteraceae</taxon>
        <taxon>Undibacterium</taxon>
    </lineage>
</organism>
<dbReference type="Pfam" id="PF00300">
    <property type="entry name" value="His_Phos_1"/>
    <property type="match status" value="2"/>
</dbReference>
<sequence length="239" mass="27932">MRHIYLIRHGQASFDADDYDQLSALGEKQSRLLGDWLKQSGQTVDQIIIGGNLRHRQTAQQCLQQFRSDPHQLPEQDWILDRGFDEFDHQEVILKHCSEFSDFCALKQFLSNQSHPRRTFQLMFNDAMSRWTSGDYDDYSESWVQFQTRCRDAFMRLTETKVDEKSHQHYWVFTSGGTISTLIQAVLGIPDQRIFDLNASLINTGVSKLFIGRTQTSLNYLNSPSHLEIHQRPELITYR</sequence>
<keyword evidence="1" id="KW-0378">Hydrolase</keyword>
<evidence type="ECO:0000313" key="2">
    <source>
        <dbReference type="EMBL" id="MBC3833322.1"/>
    </source>
</evidence>
<dbReference type="InterPro" id="IPR051021">
    <property type="entry name" value="Mito_Ser/Thr_phosphatase"/>
</dbReference>
<accession>A0ABR6XV11</accession>
<name>A0ABR6XV11_9BURK</name>
<dbReference type="RefSeq" id="WP_186892370.1">
    <property type="nucleotide sequence ID" value="NZ_JACOFU010000009.1"/>
</dbReference>
<dbReference type="SMART" id="SM00855">
    <property type="entry name" value="PGAM"/>
    <property type="match status" value="1"/>
</dbReference>
<dbReference type="SUPFAM" id="SSF53254">
    <property type="entry name" value="Phosphoglycerate mutase-like"/>
    <property type="match status" value="1"/>
</dbReference>